<dbReference type="Proteomes" id="UP000295550">
    <property type="component" value="Unassembled WGS sequence"/>
</dbReference>
<evidence type="ECO:0000313" key="1">
    <source>
        <dbReference type="EMBL" id="TDB54119.1"/>
    </source>
</evidence>
<dbReference type="AlphaFoldDB" id="A0A4R4JM15"/>
<accession>A0A4R4JM15</accession>
<reference evidence="1 2" key="1">
    <citation type="journal article" date="2019" name="Int. J. Syst. Evol. Microbiol.">
        <title>Photorhabdus khanii subsp. guanajuatensis subsp. nov., isolated from Heterorhabditis atacamensis, and Photorhabdus luminescens subsp. mexicana subsp. nov., isolated from Heterorhabditis mexicana entomopathogenic nematodes.</title>
        <authorList>
            <person name="Machado R.A.R."/>
            <person name="Bruno P."/>
            <person name="Arce C.C.M."/>
            <person name="Liechti N."/>
            <person name="Kohler A."/>
            <person name="Bernal J."/>
            <person name="Bruggmann R."/>
            <person name="Turlings T.C.J."/>
        </authorList>
    </citation>
    <scope>NUCLEOTIDE SEQUENCE [LARGE SCALE GENOMIC DNA]</scope>
    <source>
        <strain evidence="1 2">MEX47-22</strain>
    </source>
</reference>
<protein>
    <submittedName>
        <fullName evidence="1">Uncharacterized protein</fullName>
    </submittedName>
</protein>
<gene>
    <name evidence="1" type="ORF">C5468_06225</name>
</gene>
<sequence length="60" mass="7004">MITVLFTKNGYLAAIKSLVLKFPDFLSKKKVKRKFWLINSKSNFRPKYGNKNVQINAKDI</sequence>
<evidence type="ECO:0000313" key="2">
    <source>
        <dbReference type="Proteomes" id="UP000295550"/>
    </source>
</evidence>
<organism evidence="1 2">
    <name type="scientific">Photorhabdus luminescens subsp. mexicana</name>
    <dbReference type="NCBI Taxonomy" id="2100167"/>
    <lineage>
        <taxon>Bacteria</taxon>
        <taxon>Pseudomonadati</taxon>
        <taxon>Pseudomonadota</taxon>
        <taxon>Gammaproteobacteria</taxon>
        <taxon>Enterobacterales</taxon>
        <taxon>Morganellaceae</taxon>
        <taxon>Photorhabdus</taxon>
    </lineage>
</organism>
<proteinExistence type="predicted"/>
<name>A0A4R4JM15_PHOLU</name>
<dbReference type="EMBL" id="PUJX01000005">
    <property type="protein sequence ID" value="TDB54119.1"/>
    <property type="molecule type" value="Genomic_DNA"/>
</dbReference>
<comment type="caution">
    <text evidence="1">The sequence shown here is derived from an EMBL/GenBank/DDBJ whole genome shotgun (WGS) entry which is preliminary data.</text>
</comment>